<feature type="domain" description="Pyridoxamine 5'-phosphate oxidase N-terminal" evidence="8">
    <location>
        <begin position="62"/>
        <end position="179"/>
    </location>
</feature>
<comment type="similarity">
    <text evidence="1 6">Belongs to the pyridoxamine 5'-phosphate oxidase family.</text>
</comment>
<dbReference type="GO" id="GO:0010181">
    <property type="term" value="F:FMN binding"/>
    <property type="evidence" value="ECO:0007669"/>
    <property type="project" value="UniProtKB-UniRule"/>
</dbReference>
<dbReference type="Pfam" id="PF01243">
    <property type="entry name" value="PNPOx_N"/>
    <property type="match status" value="1"/>
</dbReference>
<feature type="binding site" evidence="6 7">
    <location>
        <begin position="161"/>
        <end position="162"/>
    </location>
    <ligand>
        <name>FMN</name>
        <dbReference type="ChEBI" id="CHEBI:58210"/>
    </ligand>
</feature>
<evidence type="ECO:0000256" key="5">
    <source>
        <dbReference type="ARBA" id="ARBA00023096"/>
    </source>
</evidence>
<feature type="binding site" evidence="6 7">
    <location>
        <position position="216"/>
    </location>
    <ligand>
        <name>FMN</name>
        <dbReference type="ChEBI" id="CHEBI:58210"/>
    </ligand>
</feature>
<dbReference type="eggNOG" id="COG0259">
    <property type="taxonomic scope" value="Bacteria"/>
</dbReference>
<feature type="binding site" evidence="6">
    <location>
        <position position="144"/>
    </location>
    <ligand>
        <name>substrate</name>
    </ligand>
</feature>
<dbReference type="InterPro" id="IPR000659">
    <property type="entry name" value="Pyridox_Oxase"/>
</dbReference>
<dbReference type="HOGENOM" id="CLU_032263_2_2_5"/>
<keyword evidence="2 6" id="KW-0285">Flavoprotein</keyword>
<feature type="binding site" evidence="6 7">
    <location>
        <begin position="97"/>
        <end position="98"/>
    </location>
    <ligand>
        <name>FMN</name>
        <dbReference type="ChEBI" id="CHEBI:58210"/>
    </ligand>
</feature>
<name>B0SYW0_CAUSK</name>
<keyword evidence="5 6" id="KW-0664">Pyridoxine biosynthesis</keyword>
<evidence type="ECO:0000256" key="6">
    <source>
        <dbReference type="HAMAP-Rule" id="MF_01629"/>
    </source>
</evidence>
<evidence type="ECO:0000256" key="1">
    <source>
        <dbReference type="ARBA" id="ARBA00007301"/>
    </source>
</evidence>
<dbReference type="PROSITE" id="PS01064">
    <property type="entry name" value="PYRIDOX_OXIDASE"/>
    <property type="match status" value="1"/>
</dbReference>
<dbReference type="KEGG" id="cak:Caul_1311"/>
<dbReference type="PIRSF" id="PIRSF000190">
    <property type="entry name" value="Pyd_amn-ph_oxd"/>
    <property type="match status" value="1"/>
</dbReference>
<dbReference type="GO" id="GO:0004733">
    <property type="term" value="F:pyridoxamine phosphate oxidase activity"/>
    <property type="evidence" value="ECO:0007669"/>
    <property type="project" value="UniProtKB-UniRule"/>
</dbReference>
<feature type="binding site" evidence="6">
    <location>
        <position position="148"/>
    </location>
    <ligand>
        <name>substrate</name>
    </ligand>
</feature>
<comment type="caution">
    <text evidence="6">Lacks conserved residue(s) required for the propagation of feature annotation.</text>
</comment>
<evidence type="ECO:0000259" key="9">
    <source>
        <dbReference type="Pfam" id="PF10590"/>
    </source>
</evidence>
<comment type="subunit">
    <text evidence="6">Homodimer.</text>
</comment>
<gene>
    <name evidence="6" type="primary">pdxH</name>
    <name evidence="10" type="ordered locus">Caul_1311</name>
</gene>
<accession>B0SYW0</accession>
<dbReference type="InterPro" id="IPR011576">
    <property type="entry name" value="Pyridox_Oxase_N"/>
</dbReference>
<dbReference type="AlphaFoldDB" id="B0SYW0"/>
<dbReference type="InterPro" id="IPR012349">
    <property type="entry name" value="Split_barrel_FMN-bd"/>
</dbReference>
<proteinExistence type="inferred from homology"/>
<dbReference type="InterPro" id="IPR019740">
    <property type="entry name" value="Pyridox_Oxase_CS"/>
</dbReference>
<comment type="function">
    <text evidence="6">Catalyzes the oxidation of either pyridoxine 5'-phosphate (PNP) or pyridoxamine 5'-phosphate (PMP) into pyridoxal 5'-phosphate (PLP).</text>
</comment>
<reference evidence="10" key="1">
    <citation type="submission" date="2008-01" db="EMBL/GenBank/DDBJ databases">
        <title>Complete sequence of chromosome of Caulobacter sp. K31.</title>
        <authorList>
            <consortium name="US DOE Joint Genome Institute"/>
            <person name="Copeland A."/>
            <person name="Lucas S."/>
            <person name="Lapidus A."/>
            <person name="Barry K."/>
            <person name="Glavina del Rio T."/>
            <person name="Dalin E."/>
            <person name="Tice H."/>
            <person name="Pitluck S."/>
            <person name="Bruce D."/>
            <person name="Goodwin L."/>
            <person name="Thompson L.S."/>
            <person name="Brettin T."/>
            <person name="Detter J.C."/>
            <person name="Han C."/>
            <person name="Schmutz J."/>
            <person name="Larimer F."/>
            <person name="Land M."/>
            <person name="Hauser L."/>
            <person name="Kyrpides N."/>
            <person name="Kim E."/>
            <person name="Stephens C."/>
            <person name="Richardson P."/>
        </authorList>
    </citation>
    <scope>NUCLEOTIDE SEQUENCE [LARGE SCALE GENOMIC DNA]</scope>
    <source>
        <strain evidence="10">K31</strain>
    </source>
</reference>
<dbReference type="InterPro" id="IPR019576">
    <property type="entry name" value="Pyridoxamine_oxidase_dimer_C"/>
</dbReference>
<comment type="catalytic activity">
    <reaction evidence="6">
        <text>pyridoxine 5'-phosphate + O2 = pyridoxal 5'-phosphate + H2O2</text>
        <dbReference type="Rhea" id="RHEA:15149"/>
        <dbReference type="ChEBI" id="CHEBI:15379"/>
        <dbReference type="ChEBI" id="CHEBI:16240"/>
        <dbReference type="ChEBI" id="CHEBI:58589"/>
        <dbReference type="ChEBI" id="CHEBI:597326"/>
        <dbReference type="EC" id="1.4.3.5"/>
    </reaction>
</comment>
<feature type="binding site" evidence="6">
    <location>
        <position position="87"/>
    </location>
    <ligand>
        <name>substrate</name>
    </ligand>
</feature>
<dbReference type="Gene3D" id="2.30.110.10">
    <property type="entry name" value="Electron Transport, Fmn-binding Protein, Chain A"/>
    <property type="match status" value="1"/>
</dbReference>
<dbReference type="NCBIfam" id="NF004231">
    <property type="entry name" value="PRK05679.1"/>
    <property type="match status" value="1"/>
</dbReference>
<feature type="binding site" evidence="6">
    <location>
        <position position="152"/>
    </location>
    <ligand>
        <name>substrate</name>
    </ligand>
</feature>
<evidence type="ECO:0000256" key="3">
    <source>
        <dbReference type="ARBA" id="ARBA00022643"/>
    </source>
</evidence>
<feature type="binding site" evidence="6 7">
    <location>
        <position position="126"/>
    </location>
    <ligand>
        <name>FMN</name>
        <dbReference type="ChEBI" id="CHEBI:58210"/>
    </ligand>
</feature>
<keyword evidence="3 6" id="KW-0288">FMN</keyword>
<feature type="domain" description="Pyridoxine 5'-phosphate oxidase dimerisation C-terminal" evidence="9">
    <location>
        <begin position="193"/>
        <end position="233"/>
    </location>
</feature>
<dbReference type="NCBIfam" id="TIGR00558">
    <property type="entry name" value="pdxH"/>
    <property type="match status" value="1"/>
</dbReference>
<comment type="pathway">
    <text evidence="6">Cofactor metabolism; pyridoxal 5'-phosphate salvage; pyridoxal 5'-phosphate from pyridoxamine 5'-phosphate: step 1/1.</text>
</comment>
<evidence type="ECO:0000313" key="10">
    <source>
        <dbReference type="EMBL" id="ABZ70441.1"/>
    </source>
</evidence>
<dbReference type="Pfam" id="PF10590">
    <property type="entry name" value="PNP_phzG_C"/>
    <property type="match status" value="1"/>
</dbReference>
<dbReference type="UniPathway" id="UPA01068">
    <property type="reaction ID" value="UER00304"/>
</dbReference>
<dbReference type="EC" id="1.4.3.5" evidence="6"/>
<dbReference type="PANTHER" id="PTHR10851:SF0">
    <property type="entry name" value="PYRIDOXINE-5'-PHOSPHATE OXIDASE"/>
    <property type="match status" value="1"/>
</dbReference>
<feature type="binding site" evidence="6">
    <location>
        <begin position="212"/>
        <end position="214"/>
    </location>
    <ligand>
        <name>substrate</name>
    </ligand>
</feature>
<comment type="pathway">
    <text evidence="6">Cofactor metabolism; pyridoxal 5'-phosphate salvage; pyridoxal 5'-phosphate from pyridoxine 5'-phosphate: step 1/1.</text>
</comment>
<keyword evidence="4 6" id="KW-0560">Oxidoreductase</keyword>
<dbReference type="PANTHER" id="PTHR10851">
    <property type="entry name" value="PYRIDOXINE-5-PHOSPHATE OXIDASE"/>
    <property type="match status" value="1"/>
</dbReference>
<evidence type="ECO:0000256" key="7">
    <source>
        <dbReference type="PIRSR" id="PIRSR000190-2"/>
    </source>
</evidence>
<organism evidence="10">
    <name type="scientific">Caulobacter sp. (strain K31)</name>
    <dbReference type="NCBI Taxonomy" id="366602"/>
    <lineage>
        <taxon>Bacteria</taxon>
        <taxon>Pseudomonadati</taxon>
        <taxon>Pseudomonadota</taxon>
        <taxon>Alphaproteobacteria</taxon>
        <taxon>Caulobacterales</taxon>
        <taxon>Caulobacteraceae</taxon>
        <taxon>Caulobacter</taxon>
    </lineage>
</organism>
<comment type="catalytic activity">
    <reaction evidence="6">
        <text>pyridoxamine 5'-phosphate + O2 + H2O = pyridoxal 5'-phosphate + H2O2 + NH4(+)</text>
        <dbReference type="Rhea" id="RHEA:15817"/>
        <dbReference type="ChEBI" id="CHEBI:15377"/>
        <dbReference type="ChEBI" id="CHEBI:15379"/>
        <dbReference type="ChEBI" id="CHEBI:16240"/>
        <dbReference type="ChEBI" id="CHEBI:28938"/>
        <dbReference type="ChEBI" id="CHEBI:58451"/>
        <dbReference type="ChEBI" id="CHEBI:597326"/>
        <dbReference type="EC" id="1.4.3.5"/>
    </reaction>
</comment>
<evidence type="ECO:0000256" key="4">
    <source>
        <dbReference type="ARBA" id="ARBA00023002"/>
    </source>
</evidence>
<feature type="binding site" evidence="6 7">
    <location>
        <begin position="82"/>
        <end position="87"/>
    </location>
    <ligand>
        <name>FMN</name>
        <dbReference type="ChEBI" id="CHEBI:58210"/>
    </ligand>
</feature>
<evidence type="ECO:0000259" key="8">
    <source>
        <dbReference type="Pfam" id="PF01243"/>
    </source>
</evidence>
<dbReference type="SUPFAM" id="SSF50475">
    <property type="entry name" value="FMN-binding split barrel"/>
    <property type="match status" value="1"/>
</dbReference>
<sequence>MALWRAVSYIHPMTKAPLIPASPSEDDYVRQVTEATPPSLLPEGDPIRLFEDWLAEAGKGEPNDPNAVAVSTVDANGLPDSRMVLLKSVDARGFVFYTNTQSAKGVELGGQPKAALLFHWKSLRRQVRVRGAVEPVTPEEADAYFASRARPSQLGAWASDQSRPLPDRLALERRVAEMALKFGLGKVPRPPHWSGYRVVPQVIEFWRDRPFRLHERLVYERVGEGWGTKRLFP</sequence>
<dbReference type="HAMAP" id="MF_01629">
    <property type="entry name" value="PdxH"/>
    <property type="match status" value="1"/>
</dbReference>
<feature type="binding site" evidence="6 7">
    <location>
        <position position="206"/>
    </location>
    <ligand>
        <name>FMN</name>
        <dbReference type="ChEBI" id="CHEBI:58210"/>
    </ligand>
</feature>
<feature type="binding site" evidence="6 7">
    <location>
        <position position="104"/>
    </location>
    <ligand>
        <name>FMN</name>
        <dbReference type="ChEBI" id="CHEBI:58210"/>
    </ligand>
</feature>
<comment type="cofactor">
    <cofactor evidence="6 7">
        <name>FMN</name>
        <dbReference type="ChEBI" id="CHEBI:58210"/>
    </cofactor>
    <text evidence="6 7">Binds 1 FMN per subunit.</text>
</comment>
<evidence type="ECO:0000256" key="2">
    <source>
        <dbReference type="ARBA" id="ARBA00022630"/>
    </source>
</evidence>
<dbReference type="EMBL" id="CP000927">
    <property type="protein sequence ID" value="ABZ70441.1"/>
    <property type="molecule type" value="Genomic_DNA"/>
</dbReference>
<dbReference type="GO" id="GO:0008615">
    <property type="term" value="P:pyridoxine biosynthetic process"/>
    <property type="evidence" value="ECO:0007669"/>
    <property type="project" value="UniProtKB-UniRule"/>
</dbReference>
<protein>
    <recommendedName>
        <fullName evidence="6">Pyridoxine/pyridoxamine 5'-phosphate oxidase</fullName>
        <ecNumber evidence="6">1.4.3.5</ecNumber>
    </recommendedName>
    <alternativeName>
        <fullName evidence="6">PNP/PMP oxidase</fullName>
        <shortName evidence="6">PNPOx</shortName>
    </alternativeName>
    <alternativeName>
        <fullName evidence="6">Pyridoxal 5'-phosphate synthase</fullName>
    </alternativeName>
</protein>
<dbReference type="STRING" id="366602.Caul_1311"/>